<evidence type="ECO:0000313" key="2">
    <source>
        <dbReference type="Proteomes" id="UP000004947"/>
    </source>
</evidence>
<keyword evidence="2" id="KW-1185">Reference proteome</keyword>
<protein>
    <submittedName>
        <fullName evidence="1">Uncharacterized protein</fullName>
    </submittedName>
</protein>
<reference evidence="1 2" key="1">
    <citation type="journal article" date="2010" name="J. Bacteriol.">
        <title>Genome sequence of Lentisphaera araneosa HTCC2155T, the type species of the order Lentisphaerales in the phylum Lentisphaerae.</title>
        <authorList>
            <person name="Thrash J.C."/>
            <person name="Cho J.C."/>
            <person name="Vergin K.L."/>
            <person name="Morris R.M."/>
            <person name="Giovannoni S.J."/>
        </authorList>
    </citation>
    <scope>NUCLEOTIDE SEQUENCE [LARGE SCALE GENOMIC DNA]</scope>
    <source>
        <strain evidence="1 2">HTCC2155</strain>
    </source>
</reference>
<name>A6DFQ1_9BACT</name>
<evidence type="ECO:0000313" key="1">
    <source>
        <dbReference type="EMBL" id="EDM29631.1"/>
    </source>
</evidence>
<organism evidence="1 2">
    <name type="scientific">Lentisphaera araneosa HTCC2155</name>
    <dbReference type="NCBI Taxonomy" id="313628"/>
    <lineage>
        <taxon>Bacteria</taxon>
        <taxon>Pseudomonadati</taxon>
        <taxon>Lentisphaerota</taxon>
        <taxon>Lentisphaeria</taxon>
        <taxon>Lentisphaerales</taxon>
        <taxon>Lentisphaeraceae</taxon>
        <taxon>Lentisphaera</taxon>
    </lineage>
</organism>
<comment type="caution">
    <text evidence="1">The sequence shown here is derived from an EMBL/GenBank/DDBJ whole genome shotgun (WGS) entry which is preliminary data.</text>
</comment>
<dbReference type="EMBL" id="ABCK01000001">
    <property type="protein sequence ID" value="EDM29631.1"/>
    <property type="molecule type" value="Genomic_DNA"/>
</dbReference>
<accession>A6DFQ1</accession>
<sequence>MINPYDYNFNKSFLNYINPNMAISQHSQKKIKKNIKLSRFKLIKTLNFCA</sequence>
<dbReference type="Proteomes" id="UP000004947">
    <property type="component" value="Unassembled WGS sequence"/>
</dbReference>
<dbReference type="AlphaFoldDB" id="A6DFQ1"/>
<proteinExistence type="predicted"/>
<dbReference type="STRING" id="313628.LNTAR_17813"/>
<gene>
    <name evidence="1" type="ORF">LNTAR_17813</name>
</gene>